<proteinExistence type="predicted"/>
<comment type="caution">
    <text evidence="1">The sequence shown here is derived from an EMBL/GenBank/DDBJ whole genome shotgun (WGS) entry which is preliminary data.</text>
</comment>
<keyword evidence="2" id="KW-1185">Reference proteome</keyword>
<gene>
    <name evidence="1" type="ORF">D0469_11055</name>
</gene>
<protein>
    <submittedName>
        <fullName evidence="1">Uncharacterized protein</fullName>
    </submittedName>
</protein>
<dbReference type="AlphaFoldDB" id="A0A372LNS0"/>
<evidence type="ECO:0000313" key="1">
    <source>
        <dbReference type="EMBL" id="RFU69011.1"/>
    </source>
</evidence>
<reference evidence="1 2" key="1">
    <citation type="submission" date="2018-08" db="EMBL/GenBank/DDBJ databases">
        <title>Bacillus chawlae sp. nov., Bacillus glennii sp. nov., and Bacillus saganii sp. nov. Isolated from the Vehicle Assembly Building at Kennedy Space Center where the Viking Spacecraft were Assembled.</title>
        <authorList>
            <person name="Seuylemezian A."/>
            <person name="Vaishampayan P."/>
        </authorList>
    </citation>
    <scope>NUCLEOTIDE SEQUENCE [LARGE SCALE GENOMIC DNA]</scope>
    <source>
        <strain evidence="1 2">V47-23a</strain>
    </source>
</reference>
<name>A0A372LNS0_9BACI</name>
<accession>A0A372LNS0</accession>
<dbReference type="EMBL" id="QVTE01000030">
    <property type="protein sequence ID" value="RFU69011.1"/>
    <property type="molecule type" value="Genomic_DNA"/>
</dbReference>
<dbReference type="Proteomes" id="UP000264541">
    <property type="component" value="Unassembled WGS sequence"/>
</dbReference>
<dbReference type="RefSeq" id="WP_117326801.1">
    <property type="nucleotide sequence ID" value="NZ_QVTE01000030.1"/>
</dbReference>
<organism evidence="1 2">
    <name type="scientific">Peribacillus saganii</name>
    <dbReference type="NCBI Taxonomy" id="2303992"/>
    <lineage>
        <taxon>Bacteria</taxon>
        <taxon>Bacillati</taxon>
        <taxon>Bacillota</taxon>
        <taxon>Bacilli</taxon>
        <taxon>Bacillales</taxon>
        <taxon>Bacillaceae</taxon>
        <taxon>Peribacillus</taxon>
    </lineage>
</organism>
<sequence>MNGIYLINERTSIDGLSSHESISLQKEALLKLIDEWNINIITLNPHQLYPHYTNPHALLFDLQKSGAKTDCLILYSEEMILPFSELYYEKWLLLRSYTGLLMSVQSDISKNYYIS</sequence>
<evidence type="ECO:0000313" key="2">
    <source>
        <dbReference type="Proteomes" id="UP000264541"/>
    </source>
</evidence>
<dbReference type="OrthoDB" id="2871236at2"/>